<dbReference type="AlphaFoldDB" id="A0A1Y2G031"/>
<evidence type="ECO:0000313" key="1">
    <source>
        <dbReference type="EMBL" id="ORY89828.1"/>
    </source>
</evidence>
<comment type="caution">
    <text evidence="1">The sequence shown here is derived from an EMBL/GenBank/DDBJ whole genome shotgun (WGS) entry which is preliminary data.</text>
</comment>
<dbReference type="Proteomes" id="UP000193467">
    <property type="component" value="Unassembled WGS sequence"/>
</dbReference>
<organism evidence="1 2">
    <name type="scientific">Leucosporidium creatinivorum</name>
    <dbReference type="NCBI Taxonomy" id="106004"/>
    <lineage>
        <taxon>Eukaryota</taxon>
        <taxon>Fungi</taxon>
        <taxon>Dikarya</taxon>
        <taxon>Basidiomycota</taxon>
        <taxon>Pucciniomycotina</taxon>
        <taxon>Microbotryomycetes</taxon>
        <taxon>Leucosporidiales</taxon>
        <taxon>Leucosporidium</taxon>
    </lineage>
</organism>
<dbReference type="Pfam" id="PF16093">
    <property type="entry name" value="PAC4"/>
    <property type="match status" value="1"/>
</dbReference>
<dbReference type="EMBL" id="MCGR01000005">
    <property type="protein sequence ID" value="ORY89828.1"/>
    <property type="molecule type" value="Genomic_DNA"/>
</dbReference>
<dbReference type="InParanoid" id="A0A1Y2G031"/>
<dbReference type="GO" id="GO:0043248">
    <property type="term" value="P:proteasome assembly"/>
    <property type="evidence" value="ECO:0007669"/>
    <property type="project" value="InterPro"/>
</dbReference>
<reference evidence="1 2" key="1">
    <citation type="submission" date="2016-07" db="EMBL/GenBank/DDBJ databases">
        <title>Pervasive Adenine N6-methylation of Active Genes in Fungi.</title>
        <authorList>
            <consortium name="DOE Joint Genome Institute"/>
            <person name="Mondo S.J."/>
            <person name="Dannebaum R.O."/>
            <person name="Kuo R.C."/>
            <person name="Labutti K."/>
            <person name="Haridas S."/>
            <person name="Kuo A."/>
            <person name="Salamov A."/>
            <person name="Ahrendt S.R."/>
            <person name="Lipzen A."/>
            <person name="Sullivan W."/>
            <person name="Andreopoulos W.B."/>
            <person name="Clum A."/>
            <person name="Lindquist E."/>
            <person name="Daum C."/>
            <person name="Ramamoorthy G.K."/>
            <person name="Gryganskyi A."/>
            <person name="Culley D."/>
            <person name="Magnuson J.K."/>
            <person name="James T.Y."/>
            <person name="O'Malley M.A."/>
            <person name="Stajich J.E."/>
            <person name="Spatafora J.W."/>
            <person name="Visel A."/>
            <person name="Grigoriev I.V."/>
        </authorList>
    </citation>
    <scope>NUCLEOTIDE SEQUENCE [LARGE SCALE GENOMIC DNA]</scope>
    <source>
        <strain evidence="1 2">62-1032</strain>
    </source>
</reference>
<evidence type="ECO:0000313" key="2">
    <source>
        <dbReference type="Proteomes" id="UP000193467"/>
    </source>
</evidence>
<keyword evidence="2" id="KW-1185">Reference proteome</keyword>
<protein>
    <submittedName>
        <fullName evidence="1">Uncharacterized protein</fullName>
    </submittedName>
</protein>
<name>A0A1Y2G031_9BASI</name>
<gene>
    <name evidence="1" type="ORF">BCR35DRAFT_329175</name>
</gene>
<accession>A0A1Y2G031</accession>
<dbReference type="OrthoDB" id="2527468at2759"/>
<proteinExistence type="predicted"/>
<sequence length="129" mass="13605">MAAVPQIVTRTLTLELDDPALPIFFAQLTSLRDSLLINLGSNPLPFSIANDLSCAMPRPTGPATSTAVSKSASSSLSLSAKLSKRYKRQVFLSLDLSSCAGGQGGSTDHVLLPLERALLKQLDPVVRGV</sequence>
<dbReference type="InterPro" id="IPR032157">
    <property type="entry name" value="PAC4"/>
</dbReference>